<evidence type="ECO:0000313" key="2">
    <source>
        <dbReference type="Proteomes" id="UP001162156"/>
    </source>
</evidence>
<name>A0AAV8YQR4_9CUCU</name>
<sequence>MGIRVVKNMSRYRSDPETLDYEKPSFCSKFLHYTWKTISCLFFSYHPSGHGGVVLCFGGLHLRFSRG</sequence>
<reference evidence="1" key="1">
    <citation type="journal article" date="2023" name="Insect Mol. Biol.">
        <title>Genome sequencing provides insights into the evolution of gene families encoding plant cell wall-degrading enzymes in longhorned beetles.</title>
        <authorList>
            <person name="Shin N.R."/>
            <person name="Okamura Y."/>
            <person name="Kirsch R."/>
            <person name="Pauchet Y."/>
        </authorList>
    </citation>
    <scope>NUCLEOTIDE SEQUENCE</scope>
    <source>
        <strain evidence="1">RBIC_L_NR</strain>
    </source>
</reference>
<proteinExistence type="predicted"/>
<keyword evidence="2" id="KW-1185">Reference proteome</keyword>
<evidence type="ECO:0000313" key="1">
    <source>
        <dbReference type="EMBL" id="KAJ8953706.1"/>
    </source>
</evidence>
<protein>
    <submittedName>
        <fullName evidence="1">Uncharacterized protein</fullName>
    </submittedName>
</protein>
<gene>
    <name evidence="1" type="ORF">NQ314_007315</name>
</gene>
<organism evidence="1 2">
    <name type="scientific">Rhamnusium bicolor</name>
    <dbReference type="NCBI Taxonomy" id="1586634"/>
    <lineage>
        <taxon>Eukaryota</taxon>
        <taxon>Metazoa</taxon>
        <taxon>Ecdysozoa</taxon>
        <taxon>Arthropoda</taxon>
        <taxon>Hexapoda</taxon>
        <taxon>Insecta</taxon>
        <taxon>Pterygota</taxon>
        <taxon>Neoptera</taxon>
        <taxon>Endopterygota</taxon>
        <taxon>Coleoptera</taxon>
        <taxon>Polyphaga</taxon>
        <taxon>Cucujiformia</taxon>
        <taxon>Chrysomeloidea</taxon>
        <taxon>Cerambycidae</taxon>
        <taxon>Lepturinae</taxon>
        <taxon>Rhagiini</taxon>
        <taxon>Rhamnusium</taxon>
    </lineage>
</organism>
<comment type="caution">
    <text evidence="1">The sequence shown here is derived from an EMBL/GenBank/DDBJ whole genome shotgun (WGS) entry which is preliminary data.</text>
</comment>
<dbReference type="Proteomes" id="UP001162156">
    <property type="component" value="Unassembled WGS sequence"/>
</dbReference>
<dbReference type="EMBL" id="JANEYF010001958">
    <property type="protein sequence ID" value="KAJ8953706.1"/>
    <property type="molecule type" value="Genomic_DNA"/>
</dbReference>
<dbReference type="AlphaFoldDB" id="A0AAV8YQR4"/>
<accession>A0AAV8YQR4</accession>